<feature type="transmembrane region" description="Helical" evidence="6">
    <location>
        <begin position="392"/>
        <end position="411"/>
    </location>
</feature>
<gene>
    <name evidence="7" type="ORF">BJ992_000019</name>
</gene>
<dbReference type="Proteomes" id="UP000555564">
    <property type="component" value="Unassembled WGS sequence"/>
</dbReference>
<evidence type="ECO:0000256" key="1">
    <source>
        <dbReference type="ARBA" id="ARBA00004141"/>
    </source>
</evidence>
<evidence type="ECO:0000313" key="8">
    <source>
        <dbReference type="Proteomes" id="UP000555564"/>
    </source>
</evidence>
<evidence type="ECO:0000256" key="4">
    <source>
        <dbReference type="ARBA" id="ARBA00022989"/>
    </source>
</evidence>
<organism evidence="7 8">
    <name type="scientific">Sphaerisporangium rubeum</name>
    <dbReference type="NCBI Taxonomy" id="321317"/>
    <lineage>
        <taxon>Bacteria</taxon>
        <taxon>Bacillati</taxon>
        <taxon>Actinomycetota</taxon>
        <taxon>Actinomycetes</taxon>
        <taxon>Streptosporangiales</taxon>
        <taxon>Streptosporangiaceae</taxon>
        <taxon>Sphaerisporangium</taxon>
    </lineage>
</organism>
<dbReference type="GO" id="GO:0035673">
    <property type="term" value="F:oligopeptide transmembrane transporter activity"/>
    <property type="evidence" value="ECO:0007669"/>
    <property type="project" value="InterPro"/>
</dbReference>
<dbReference type="EMBL" id="JACHIU010000001">
    <property type="protein sequence ID" value="MBB6470588.1"/>
    <property type="molecule type" value="Genomic_DNA"/>
</dbReference>
<feature type="transmembrane region" description="Helical" evidence="6">
    <location>
        <begin position="432"/>
        <end position="453"/>
    </location>
</feature>
<keyword evidence="4 6" id="KW-1133">Transmembrane helix</keyword>
<keyword evidence="2" id="KW-0813">Transport</keyword>
<evidence type="ECO:0000313" key="7">
    <source>
        <dbReference type="EMBL" id="MBB6470588.1"/>
    </source>
</evidence>
<feature type="transmembrane region" description="Helical" evidence="6">
    <location>
        <begin position="223"/>
        <end position="241"/>
    </location>
</feature>
<reference evidence="7 8" key="1">
    <citation type="submission" date="2020-08" db="EMBL/GenBank/DDBJ databases">
        <title>Sequencing the genomes of 1000 actinobacteria strains.</title>
        <authorList>
            <person name="Klenk H.-P."/>
        </authorList>
    </citation>
    <scope>NUCLEOTIDE SEQUENCE [LARGE SCALE GENOMIC DNA]</scope>
    <source>
        <strain evidence="7 8">DSM 44936</strain>
    </source>
</reference>
<keyword evidence="3 6" id="KW-0812">Transmembrane</keyword>
<comment type="caution">
    <text evidence="7">The sequence shown here is derived from an EMBL/GenBank/DDBJ whole genome shotgun (WGS) entry which is preliminary data.</text>
</comment>
<dbReference type="GO" id="GO:0016020">
    <property type="term" value="C:membrane"/>
    <property type="evidence" value="ECO:0007669"/>
    <property type="project" value="UniProtKB-SubCell"/>
</dbReference>
<evidence type="ECO:0000256" key="3">
    <source>
        <dbReference type="ARBA" id="ARBA00022692"/>
    </source>
</evidence>
<dbReference type="PANTHER" id="PTHR31645">
    <property type="entry name" value="OLIGOPEPTIDE TRANSPORTER YGL114W-RELATED"/>
    <property type="match status" value="1"/>
</dbReference>
<dbReference type="PANTHER" id="PTHR31645:SF0">
    <property type="entry name" value="OLIGOPEPTIDE TRANSPORTER YGL114W-RELATED"/>
    <property type="match status" value="1"/>
</dbReference>
<feature type="transmembrane region" description="Helical" evidence="6">
    <location>
        <begin position="308"/>
        <end position="327"/>
    </location>
</feature>
<evidence type="ECO:0000256" key="6">
    <source>
        <dbReference type="SAM" id="Phobius"/>
    </source>
</evidence>
<feature type="transmembrane region" description="Helical" evidence="6">
    <location>
        <begin position="489"/>
        <end position="505"/>
    </location>
</feature>
<evidence type="ECO:0000256" key="2">
    <source>
        <dbReference type="ARBA" id="ARBA00022448"/>
    </source>
</evidence>
<feature type="transmembrane region" description="Helical" evidence="6">
    <location>
        <begin position="333"/>
        <end position="356"/>
    </location>
</feature>
<dbReference type="RefSeq" id="WP_184977913.1">
    <property type="nucleotide sequence ID" value="NZ_BAAALO010000006.1"/>
</dbReference>
<feature type="transmembrane region" description="Helical" evidence="6">
    <location>
        <begin position="568"/>
        <end position="590"/>
    </location>
</feature>
<comment type="subcellular location">
    <subcellularLocation>
        <location evidence="1">Membrane</location>
        <topology evidence="1">Multi-pass membrane protein</topology>
    </subcellularLocation>
</comment>
<feature type="transmembrane region" description="Helical" evidence="6">
    <location>
        <begin position="596"/>
        <end position="619"/>
    </location>
</feature>
<dbReference type="NCBIfam" id="TIGR00728">
    <property type="entry name" value="OPT_sfam"/>
    <property type="match status" value="1"/>
</dbReference>
<dbReference type="InterPro" id="IPR004813">
    <property type="entry name" value="OPT"/>
</dbReference>
<protein>
    <submittedName>
        <fullName evidence="7">Putative OPT family oligopeptide transporter</fullName>
    </submittedName>
</protein>
<accession>A0A7X0I8T6</accession>
<feature type="transmembrane region" description="Helical" evidence="6">
    <location>
        <begin position="20"/>
        <end position="38"/>
    </location>
</feature>
<feature type="transmembrane region" description="Helical" evidence="6">
    <location>
        <begin position="256"/>
        <end position="274"/>
    </location>
</feature>
<feature type="transmembrane region" description="Helical" evidence="6">
    <location>
        <begin position="525"/>
        <end position="547"/>
    </location>
</feature>
<feature type="transmembrane region" description="Helical" evidence="6">
    <location>
        <begin position="105"/>
        <end position="124"/>
    </location>
</feature>
<dbReference type="NCBIfam" id="TIGR00733">
    <property type="entry name" value="OPT family oligopeptide transporter"/>
    <property type="match status" value="1"/>
</dbReference>
<dbReference type="InterPro" id="IPR004814">
    <property type="entry name" value="Oligopep_transpt"/>
</dbReference>
<feature type="transmembrane region" description="Helical" evidence="6">
    <location>
        <begin position="159"/>
        <end position="183"/>
    </location>
</feature>
<keyword evidence="5 6" id="KW-0472">Membrane</keyword>
<proteinExistence type="predicted"/>
<feature type="transmembrane region" description="Helical" evidence="6">
    <location>
        <begin position="368"/>
        <end position="386"/>
    </location>
</feature>
<dbReference type="Pfam" id="PF03169">
    <property type="entry name" value="OPT"/>
    <property type="match status" value="1"/>
</dbReference>
<sequence length="633" mass="65420">MRTRRTAATVPRELTARSVALGLGVGMALTAAITYLALYSGVAISAAIPAAVLCTGIMRVAMRGATVLENNLAQTIASSGEALAVGIVFTMPALVLAGVRDDLSYWEITLVCAFGGILGVLFVIPLRRTLTLGSPELPFPESTAAAKIARAGSDGARSLAPMALAVLAGALFKALVSVVQVISGTVEAAVRVAGRVVYGGVDMSLALVGVGVIVGLEYSASMVLGSVLSWLVAIPLVAGPARGDLVGLAWDTWSTQVRYIGLGAMIVAALWSVVETRQVIGKGLRWAFAGLRQKADGRTRQDDVSPRGTAIAVAVTAVCTFLLMRVATGSDLVGLVSTVVVLVLVFVFTSVSGYTVGLIGNSNNPSSAFAICALLITALGFMALQLGRDAGLTAGVLFVAAFVCTASATAGDTAQHLKTGALLGASPRRQQIAQLAGVVVFTFVVAPIVVLLVQAYGLGTDQADALQAPQAVLFANLADMVFGTGAFPYPMLWTGAVAAVVIIAADTVLRRTGRSTRLYVMPVAIGMYLPLSLTVPMLAGALLPGVLRRLTRRRGARALEAANDRSTLLWSGLITGEALVGVGAAVPRWLGVDVPLVLLTSPILSLAVFCLVIVTVVHLSQREGPRRARTSRT</sequence>
<evidence type="ECO:0000256" key="5">
    <source>
        <dbReference type="ARBA" id="ARBA00023136"/>
    </source>
</evidence>
<dbReference type="InterPro" id="IPR045035">
    <property type="entry name" value="YSL-like"/>
</dbReference>
<name>A0A7X0I8T6_9ACTN</name>
<dbReference type="AlphaFoldDB" id="A0A7X0I8T6"/>
<feature type="transmembrane region" description="Helical" evidence="6">
    <location>
        <begin position="82"/>
        <end position="99"/>
    </location>
</feature>
<feature type="transmembrane region" description="Helical" evidence="6">
    <location>
        <begin position="195"/>
        <end position="216"/>
    </location>
</feature>
<keyword evidence="8" id="KW-1185">Reference proteome</keyword>